<evidence type="ECO:0000313" key="1">
    <source>
        <dbReference type="EMBL" id="RNF06563.1"/>
    </source>
</evidence>
<proteinExistence type="predicted"/>
<dbReference type="EMBL" id="MKKU01000594">
    <property type="protein sequence ID" value="RNF06563.1"/>
    <property type="molecule type" value="Genomic_DNA"/>
</dbReference>
<gene>
    <name evidence="1" type="ORF">Tco025E_07535</name>
</gene>
<dbReference type="Proteomes" id="UP000284403">
    <property type="component" value="Unassembled WGS sequence"/>
</dbReference>
<evidence type="ECO:0000313" key="2">
    <source>
        <dbReference type="Proteomes" id="UP000284403"/>
    </source>
</evidence>
<comment type="caution">
    <text evidence="1">The sequence shown here is derived from an EMBL/GenBank/DDBJ whole genome shotgun (WGS) entry which is preliminary data.</text>
</comment>
<organism evidence="1 2">
    <name type="scientific">Trypanosoma conorhini</name>
    <dbReference type="NCBI Taxonomy" id="83891"/>
    <lineage>
        <taxon>Eukaryota</taxon>
        <taxon>Discoba</taxon>
        <taxon>Euglenozoa</taxon>
        <taxon>Kinetoplastea</taxon>
        <taxon>Metakinetoplastina</taxon>
        <taxon>Trypanosomatida</taxon>
        <taxon>Trypanosomatidae</taxon>
        <taxon>Trypanosoma</taxon>
    </lineage>
</organism>
<name>A0A3R7M005_9TRYP</name>
<reference evidence="1 2" key="1">
    <citation type="journal article" date="2018" name="BMC Genomics">
        <title>Genomic comparison of Trypanosoma conorhini and Trypanosoma rangeli to Trypanosoma cruzi strains of high and low virulence.</title>
        <authorList>
            <person name="Bradwell K.R."/>
            <person name="Koparde V.N."/>
            <person name="Matveyev A.V."/>
            <person name="Serrano M.G."/>
            <person name="Alves J.M."/>
            <person name="Parikh H."/>
            <person name="Huang B."/>
            <person name="Lee V."/>
            <person name="Espinosa-Alvarez O."/>
            <person name="Ortiz P.A."/>
            <person name="Costa-Martins A.G."/>
            <person name="Teixeira M.M."/>
            <person name="Buck G.A."/>
        </authorList>
    </citation>
    <scope>NUCLEOTIDE SEQUENCE [LARGE SCALE GENOMIC DNA]</scope>
    <source>
        <strain evidence="1 2">025E</strain>
    </source>
</reference>
<accession>A0A3R7M005</accession>
<dbReference type="AlphaFoldDB" id="A0A3R7M005"/>
<dbReference type="RefSeq" id="XP_029225483.1">
    <property type="nucleotide sequence ID" value="XM_029374400.1"/>
</dbReference>
<dbReference type="GeneID" id="40321146"/>
<sequence>MDAYNSLGRVVRVLAGIGHGYRYATAAASSVTGSAYIGVSSACRQRWAQVRTKFSLVSTSLQSQATREKLEHMKQWPRCLCALFFSKCVFACLPRKCMTPFSARSRCIFAAGPGNGFSQCRGAVTEGLRVHTTAVDREEKRQYLSYRPIRDGHRCAFLLSLGLRIGAASGGDMLRS</sequence>
<protein>
    <submittedName>
        <fullName evidence="1">Uncharacterized protein</fullName>
    </submittedName>
</protein>
<keyword evidence="2" id="KW-1185">Reference proteome</keyword>